<feature type="domain" description="GIL1/IRKI C-terminal" evidence="4">
    <location>
        <begin position="383"/>
        <end position="438"/>
    </location>
</feature>
<gene>
    <name evidence="5" type="ORF">FEM48_Zijuj02G0114500</name>
</gene>
<dbReference type="InterPro" id="IPR006943">
    <property type="entry name" value="DUF641_pln"/>
</dbReference>
<evidence type="ECO:0000313" key="5">
    <source>
        <dbReference type="EMBL" id="KAH7542811.1"/>
    </source>
</evidence>
<evidence type="ECO:0000256" key="1">
    <source>
        <dbReference type="SAM" id="Coils"/>
    </source>
</evidence>
<evidence type="ECO:0008006" key="7">
    <source>
        <dbReference type="Google" id="ProtNLM"/>
    </source>
</evidence>
<dbReference type="AlphaFoldDB" id="A0A978VVG6"/>
<sequence>MEFVTNKPLKPSSNISEIVSKFAKVCKLRSIGVFPSENPLQHQRLHKNPTTNNAPSGEDSSDATEDTECDGVKIHPQPIEAPSNGNVCLDGEVEKLFGMVSALKSAYVQLQEAHVPYNTQKIIAANERVMAQLESLYRIKAAYEEKQCIKLISGTSSALLQSKIEVNERLLAELKSQMKVKNSEIMRLLQELRDLDAENAKRAEKIRQIRLERKRAIVLNITTFQNAFKATSKSIHDFAKPLISLMKAAGWDLDLAVKSVEDGAVYQKRSDKKYAFEAYITRRMFSEMSLKAYDVDCVMKFDDPIDALIAYPDSDFAKFCGEKYLLVVHPTMESSFFGNLDQRMFVMCGKHPRTPFYQIFAKMAKWIWVLQGIAASIDPKAKVFSVSRGSKFSYVYMESVEEDKEDANLLDGQLQRIVEFMVMPGFKIGETLMKSRVYLSKPETSN</sequence>
<comment type="caution">
    <text evidence="5">The sequence shown here is derived from an EMBL/GenBank/DDBJ whole genome shotgun (WGS) entry which is preliminary data.</text>
</comment>
<proteinExistence type="predicted"/>
<feature type="domain" description="DUF641" evidence="3">
    <location>
        <begin position="92"/>
        <end position="204"/>
    </location>
</feature>
<dbReference type="Proteomes" id="UP000813462">
    <property type="component" value="Unassembled WGS sequence"/>
</dbReference>
<accession>A0A978VVG6</accession>
<keyword evidence="1" id="KW-0175">Coiled coil</keyword>
<protein>
    <recommendedName>
        <fullName evidence="7">DUF641 domain-containing protein</fullName>
    </recommendedName>
</protein>
<feature type="region of interest" description="Disordered" evidence="2">
    <location>
        <begin position="39"/>
        <end position="68"/>
    </location>
</feature>
<reference evidence="5" key="1">
    <citation type="journal article" date="2021" name="Front. Plant Sci.">
        <title>Chromosome-Scale Genome Assembly for Chinese Sour Jujube and Insights Into Its Genome Evolution and Domestication Signature.</title>
        <authorList>
            <person name="Shen L.-Y."/>
            <person name="Luo H."/>
            <person name="Wang X.-L."/>
            <person name="Wang X.-M."/>
            <person name="Qiu X.-J."/>
            <person name="Liu H."/>
            <person name="Zhou S.-S."/>
            <person name="Jia K.-H."/>
            <person name="Nie S."/>
            <person name="Bao Y.-T."/>
            <person name="Zhang R.-G."/>
            <person name="Yun Q.-Z."/>
            <person name="Chai Y.-H."/>
            <person name="Lu J.-Y."/>
            <person name="Li Y."/>
            <person name="Zhao S.-W."/>
            <person name="Mao J.-F."/>
            <person name="Jia S.-G."/>
            <person name="Mao Y.-M."/>
        </authorList>
    </citation>
    <scope>NUCLEOTIDE SEQUENCE</scope>
    <source>
        <strain evidence="5">AT0</strain>
        <tissue evidence="5">Leaf</tissue>
    </source>
</reference>
<dbReference type="OrthoDB" id="1915848at2759"/>
<dbReference type="GO" id="GO:0009959">
    <property type="term" value="P:negative gravitropism"/>
    <property type="evidence" value="ECO:0007669"/>
    <property type="project" value="InterPro"/>
</dbReference>
<dbReference type="Pfam" id="PF04859">
    <property type="entry name" value="DUF641"/>
    <property type="match status" value="1"/>
</dbReference>
<evidence type="ECO:0000259" key="3">
    <source>
        <dbReference type="Pfam" id="PF04859"/>
    </source>
</evidence>
<evidence type="ECO:0000256" key="2">
    <source>
        <dbReference type="SAM" id="MobiDB-lite"/>
    </source>
</evidence>
<dbReference type="GO" id="GO:0009639">
    <property type="term" value="P:response to red or far red light"/>
    <property type="evidence" value="ECO:0007669"/>
    <property type="project" value="InterPro"/>
</dbReference>
<dbReference type="Pfam" id="PF24994">
    <property type="entry name" value="GIL1_IRKI_C"/>
    <property type="match status" value="1"/>
</dbReference>
<dbReference type="EMBL" id="JAEACU010000002">
    <property type="protein sequence ID" value="KAH7542811.1"/>
    <property type="molecule type" value="Genomic_DNA"/>
</dbReference>
<name>A0A978VVG6_ZIZJJ</name>
<evidence type="ECO:0000313" key="6">
    <source>
        <dbReference type="Proteomes" id="UP000813462"/>
    </source>
</evidence>
<organism evidence="5 6">
    <name type="scientific">Ziziphus jujuba var. spinosa</name>
    <dbReference type="NCBI Taxonomy" id="714518"/>
    <lineage>
        <taxon>Eukaryota</taxon>
        <taxon>Viridiplantae</taxon>
        <taxon>Streptophyta</taxon>
        <taxon>Embryophyta</taxon>
        <taxon>Tracheophyta</taxon>
        <taxon>Spermatophyta</taxon>
        <taxon>Magnoliopsida</taxon>
        <taxon>eudicotyledons</taxon>
        <taxon>Gunneridae</taxon>
        <taxon>Pentapetalae</taxon>
        <taxon>rosids</taxon>
        <taxon>fabids</taxon>
        <taxon>Rosales</taxon>
        <taxon>Rhamnaceae</taxon>
        <taxon>Paliureae</taxon>
        <taxon>Ziziphus</taxon>
    </lineage>
</organism>
<evidence type="ECO:0000259" key="4">
    <source>
        <dbReference type="Pfam" id="PF24994"/>
    </source>
</evidence>
<dbReference type="InterPro" id="IPR056813">
    <property type="entry name" value="GIL1_IRKI_C"/>
</dbReference>
<feature type="compositionally biased region" description="Acidic residues" evidence="2">
    <location>
        <begin position="59"/>
        <end position="68"/>
    </location>
</feature>
<feature type="coiled-coil region" evidence="1">
    <location>
        <begin position="126"/>
        <end position="205"/>
    </location>
</feature>
<dbReference type="InterPro" id="IPR040225">
    <property type="entry name" value="GIL1-like"/>
</dbReference>
<dbReference type="PANTHER" id="PTHR31161">
    <property type="entry name" value="PROTEIN GRAVITROPIC IN THE LIGHT 1"/>
    <property type="match status" value="1"/>
</dbReference>